<dbReference type="PANTHER" id="PTHR36124:SF1">
    <property type="entry name" value="ER-BOUND OXYGENASE MPAB_MPAB'_RUBBER OXYGENASE CATALYTIC DOMAIN-CONTAINING PROTEIN"/>
    <property type="match status" value="1"/>
</dbReference>
<dbReference type="EMBL" id="CP046171">
    <property type="protein sequence ID" value="QIS02905.1"/>
    <property type="molecule type" value="Genomic_DNA"/>
</dbReference>
<feature type="domain" description="ER-bound oxygenase mpaB/mpaB'/Rubber oxygenase catalytic" evidence="1">
    <location>
        <begin position="56"/>
        <end position="239"/>
    </location>
</feature>
<protein>
    <submittedName>
        <fullName evidence="2">DUF2236 domain-containing protein</fullName>
    </submittedName>
</protein>
<organism evidence="2 3">
    <name type="scientific">Nocardia brasiliensis</name>
    <dbReference type="NCBI Taxonomy" id="37326"/>
    <lineage>
        <taxon>Bacteria</taxon>
        <taxon>Bacillati</taxon>
        <taxon>Actinomycetota</taxon>
        <taxon>Actinomycetes</taxon>
        <taxon>Mycobacteriales</taxon>
        <taxon>Nocardiaceae</taxon>
        <taxon>Nocardia</taxon>
    </lineage>
</organism>
<dbReference type="Pfam" id="PF09995">
    <property type="entry name" value="MPAB_Lcp_cat"/>
    <property type="match status" value="1"/>
</dbReference>
<dbReference type="AlphaFoldDB" id="A0A6G9XPR0"/>
<dbReference type="Proteomes" id="UP000501705">
    <property type="component" value="Chromosome"/>
</dbReference>
<reference evidence="2 3" key="1">
    <citation type="journal article" date="2019" name="ACS Chem. Biol.">
        <title>Identification and Mobilization of a Cryptic Antibiotic Biosynthesis Gene Locus from a Human-Pathogenic Nocardia Isolate.</title>
        <authorList>
            <person name="Herisse M."/>
            <person name="Ishida K."/>
            <person name="Porter J.L."/>
            <person name="Howden B."/>
            <person name="Hertweck C."/>
            <person name="Stinear T.P."/>
            <person name="Pidot S.J."/>
        </authorList>
    </citation>
    <scope>NUCLEOTIDE SEQUENCE [LARGE SCALE GENOMIC DNA]</scope>
    <source>
        <strain evidence="2 3">AUSMDU00024985</strain>
    </source>
</reference>
<dbReference type="InterPro" id="IPR046366">
    <property type="entry name" value="MPAB"/>
</dbReference>
<gene>
    <name evidence="2" type="ORF">F5X71_11810</name>
</gene>
<evidence type="ECO:0000259" key="1">
    <source>
        <dbReference type="Pfam" id="PF09995"/>
    </source>
</evidence>
<evidence type="ECO:0000313" key="3">
    <source>
        <dbReference type="Proteomes" id="UP000501705"/>
    </source>
</evidence>
<proteinExistence type="predicted"/>
<dbReference type="GO" id="GO:0016491">
    <property type="term" value="F:oxidoreductase activity"/>
    <property type="evidence" value="ECO:0007669"/>
    <property type="project" value="InterPro"/>
</dbReference>
<name>A0A6G9XPR0_NOCBR</name>
<dbReference type="PANTHER" id="PTHR36124">
    <property type="match status" value="1"/>
</dbReference>
<accession>A0A6G9XPR0</accession>
<evidence type="ECO:0000313" key="2">
    <source>
        <dbReference type="EMBL" id="QIS02905.1"/>
    </source>
</evidence>
<sequence>MGRYDPVRIFEGLTPERDHELIYRLDCRYEFPFEIAVGTELAQIHTFAIPTIGELLGSTGEFVNRPEKRSDDTALLLTEILANGIESERGKRAVRRINRAHAPYSIRQDDFRYVLATFVVVTARFIDTYGWRPLSDIERTALYVYYRRIGEHMAIGNIPRSYQEMADFLDDYEARFVGPSDGGQRVALANRDRLARDLLPYVPLRLARAAVDALTPGHIRRALALPEAGAMTRAAVTAILRIRGAGRRGWPIPPKPVGLFDFNWRRTYPDGYRIDQLGPAHLSAACPVVRRSWEPIPEASDDRESNAR</sequence>
<dbReference type="InterPro" id="IPR018713">
    <property type="entry name" value="MPAB/Lcp_cat_dom"/>
</dbReference>
<dbReference type="RefSeq" id="WP_167461982.1">
    <property type="nucleotide sequence ID" value="NZ_CP046171.1"/>
</dbReference>